<dbReference type="OrthoDB" id="3199405at2"/>
<dbReference type="AlphaFoldDB" id="A0A138AU54"/>
<comment type="caution">
    <text evidence="6">The sequence shown here is derived from an EMBL/GenBank/DDBJ whole genome shotgun (WGS) entry which is preliminary data.</text>
</comment>
<accession>A0A138AU54</accession>
<dbReference type="Pfam" id="PF00135">
    <property type="entry name" value="COesterase"/>
    <property type="match status" value="2"/>
</dbReference>
<proteinExistence type="inferred from homology"/>
<dbReference type="EC" id="3.1.1.-" evidence="3"/>
<keyword evidence="8" id="KW-1185">Reference proteome</keyword>
<reference evidence="5 8" key="2">
    <citation type="submission" date="2016-02" db="EMBL/GenBank/DDBJ databases">
        <authorList>
            <person name="Teng J.L."/>
            <person name="Tang Y."/>
            <person name="Huang Y."/>
            <person name="Guo F."/>
            <person name="Wei W."/>
            <person name="Chen J.H."/>
            <person name="Wong S.Y."/>
            <person name="Lau S.K."/>
            <person name="Woo P.C."/>
        </authorList>
    </citation>
    <scope>NUCLEOTIDE SEQUENCE [LARGE SCALE GENOMIC DNA]</scope>
    <source>
        <strain evidence="5 8">JCM 13375</strain>
    </source>
</reference>
<dbReference type="PROSITE" id="PS00122">
    <property type="entry name" value="CARBOXYLESTERASE_B_1"/>
    <property type="match status" value="1"/>
</dbReference>
<evidence type="ECO:0000256" key="2">
    <source>
        <dbReference type="ARBA" id="ARBA00022801"/>
    </source>
</evidence>
<dbReference type="PANTHER" id="PTHR11559">
    <property type="entry name" value="CARBOXYLESTERASE"/>
    <property type="match status" value="1"/>
</dbReference>
<feature type="domain" description="Carboxylesterase type B" evidence="4">
    <location>
        <begin position="7"/>
        <end position="323"/>
    </location>
</feature>
<dbReference type="SUPFAM" id="SSF53474">
    <property type="entry name" value="alpha/beta-Hydrolases"/>
    <property type="match status" value="1"/>
</dbReference>
<dbReference type="InterPro" id="IPR002018">
    <property type="entry name" value="CarbesteraseB"/>
</dbReference>
<comment type="similarity">
    <text evidence="1 3">Belongs to the type-B carboxylesterase/lipase family.</text>
</comment>
<evidence type="ECO:0000313" key="8">
    <source>
        <dbReference type="Proteomes" id="UP000070409"/>
    </source>
</evidence>
<reference evidence="7" key="1">
    <citation type="submission" date="2016-02" db="EMBL/GenBank/DDBJ databases">
        <authorList>
            <person name="Wen L."/>
            <person name="He K."/>
            <person name="Yang H."/>
        </authorList>
    </citation>
    <scope>NUCLEOTIDE SEQUENCE [LARGE SCALE GENOMIC DNA]</scope>
    <source>
        <strain evidence="7">JCM 15929</strain>
    </source>
</reference>
<evidence type="ECO:0000256" key="3">
    <source>
        <dbReference type="RuleBase" id="RU361235"/>
    </source>
</evidence>
<dbReference type="InterPro" id="IPR050309">
    <property type="entry name" value="Type-B_Carboxylest/Lipase"/>
</dbReference>
<dbReference type="EMBL" id="LSRF01000008">
    <property type="protein sequence ID" value="KXP13970.1"/>
    <property type="molecule type" value="Genomic_DNA"/>
</dbReference>
<feature type="domain" description="Carboxylesterase type B" evidence="4">
    <location>
        <begin position="361"/>
        <end position="460"/>
    </location>
</feature>
<gene>
    <name evidence="6" type="ORF">AXK60_22155</name>
    <name evidence="5" type="ORF">AXK61_18940</name>
</gene>
<evidence type="ECO:0000256" key="1">
    <source>
        <dbReference type="ARBA" id="ARBA00005964"/>
    </source>
</evidence>
<evidence type="ECO:0000313" key="6">
    <source>
        <dbReference type="EMBL" id="KXP13970.1"/>
    </source>
</evidence>
<keyword evidence="2 3" id="KW-0378">Hydrolase</keyword>
<organism evidence="6 7">
    <name type="scientific">Tsukamurella pseudospumae</name>
    <dbReference type="NCBI Taxonomy" id="239498"/>
    <lineage>
        <taxon>Bacteria</taxon>
        <taxon>Bacillati</taxon>
        <taxon>Actinomycetota</taxon>
        <taxon>Actinomycetes</taxon>
        <taxon>Mycobacteriales</taxon>
        <taxon>Tsukamurellaceae</taxon>
        <taxon>Tsukamurella</taxon>
    </lineage>
</organism>
<dbReference type="InterPro" id="IPR029058">
    <property type="entry name" value="AB_hydrolase_fold"/>
</dbReference>
<dbReference type="ESTHER" id="9actn-a0a138au54">
    <property type="family name" value="Carb_B_Bacteria"/>
</dbReference>
<dbReference type="Proteomes" id="UP000070258">
    <property type="component" value="Unassembled WGS sequence"/>
</dbReference>
<evidence type="ECO:0000313" key="7">
    <source>
        <dbReference type="Proteomes" id="UP000070258"/>
    </source>
</evidence>
<name>A0A138AU54_9ACTN</name>
<dbReference type="RefSeq" id="WP_068570247.1">
    <property type="nucleotide sequence ID" value="NZ_LSRE01000011.1"/>
</dbReference>
<evidence type="ECO:0000313" key="5">
    <source>
        <dbReference type="EMBL" id="KXO99011.1"/>
    </source>
</evidence>
<dbReference type="GO" id="GO:0016787">
    <property type="term" value="F:hydrolase activity"/>
    <property type="evidence" value="ECO:0007669"/>
    <property type="project" value="UniProtKB-KW"/>
</dbReference>
<dbReference type="EMBL" id="LSRE01000011">
    <property type="protein sequence ID" value="KXO99011.1"/>
    <property type="molecule type" value="Genomic_DNA"/>
</dbReference>
<sequence length="496" mass="52504">MTDFVTAETRSGRVRGTVERGVARFLGLPYAAPLDGAGWFLPATPPEPWDGERDATVFGPTVPKAAYDPPINEVLADEPDFPGAECLNLNVWTPDTAGSAPVLVWIHGGAFRAGTARIPTYDGAAFARDGLVFVSINYRLGALGFLDLGDDHTNVGLRDQIQALHWVQDNIAAFGGDPARVTIMGESAGAMSVASLLSSPLAQGLFTQTILESGAGHHGLRRSTAQTVARALAAKLGVDPTREALGAVPILEVVAASKALSAEIAAQPDPGRWGEVVADTMAWEPTVGDDVLPVLPIESLRDGTGSDVRMLIGRNLEEGRLFIVPGGVIDHIPEPAALGAAALYGFPDPQAAVEAYRARGARTSGELFTLLLEDRTFTVPANRLAEARDGAPSDTFVYRFDYRSTALGGTLGATHAVELPFVFDTLQRTTAQALTGPNPPQALADEMHGTWVRFARGEDPGWAPYAAGRQVRVFGGDEPLETDPDAAIMAVWEGVR</sequence>
<protein>
    <recommendedName>
        <fullName evidence="3">Carboxylic ester hydrolase</fullName>
        <ecNumber evidence="3">3.1.1.-</ecNumber>
    </recommendedName>
</protein>
<reference evidence="6" key="3">
    <citation type="submission" date="2016-02" db="EMBL/GenBank/DDBJ databases">
        <authorList>
            <person name="Teng J.L."/>
            <person name="Yang Y."/>
            <person name="Huang Y."/>
            <person name="Guo F."/>
            <person name="Wei W."/>
            <person name="Chen J.H."/>
            <person name="Wong S.Y."/>
            <person name="Lau S.K."/>
            <person name="Woo P.C."/>
        </authorList>
    </citation>
    <scope>NUCLEOTIDE SEQUENCE</scope>
    <source>
        <strain evidence="6">JCM 15929</strain>
    </source>
</reference>
<dbReference type="STRING" id="239498.AXK60_22155"/>
<dbReference type="Gene3D" id="3.40.50.1820">
    <property type="entry name" value="alpha/beta hydrolase"/>
    <property type="match status" value="1"/>
</dbReference>
<evidence type="ECO:0000259" key="4">
    <source>
        <dbReference type="Pfam" id="PF00135"/>
    </source>
</evidence>
<dbReference type="Proteomes" id="UP000070409">
    <property type="component" value="Unassembled WGS sequence"/>
</dbReference>
<dbReference type="InterPro" id="IPR019826">
    <property type="entry name" value="Carboxylesterase_B_AS"/>
</dbReference>